<dbReference type="STRING" id="69.GLE_0434"/>
<dbReference type="InterPro" id="IPR028964">
    <property type="entry name" value="Imm8"/>
</dbReference>
<evidence type="ECO:0008006" key="3">
    <source>
        <dbReference type="Google" id="ProtNLM"/>
    </source>
</evidence>
<accession>A0A0S2DB70</accession>
<sequence length="134" mass="15358">MTIVLKIRSCYSPDVDDLPGWVPASVDEVYYPLEMEIGEADRSGAHVFGLMIATPQGLAKHHRGRALQAFRNNQARTPGMGRKALLVIAPYRWTAVRERIDQQVQDCQRESWEASLACLREAFFWEYEGVAYRR</sequence>
<name>A0A0S2DB70_LYSEN</name>
<evidence type="ECO:0000313" key="1">
    <source>
        <dbReference type="EMBL" id="ALN55792.1"/>
    </source>
</evidence>
<proteinExistence type="predicted"/>
<gene>
    <name evidence="1" type="ORF">GLE_0434</name>
</gene>
<dbReference type="PATRIC" id="fig|69.6.peg.431"/>
<dbReference type="AlphaFoldDB" id="A0A0S2DB70"/>
<dbReference type="KEGG" id="lez:GLE_0434"/>
<dbReference type="Pfam" id="PF15586">
    <property type="entry name" value="Imm8"/>
    <property type="match status" value="1"/>
</dbReference>
<dbReference type="EMBL" id="CP013140">
    <property type="protein sequence ID" value="ALN55792.1"/>
    <property type="molecule type" value="Genomic_DNA"/>
</dbReference>
<dbReference type="Proteomes" id="UP000061569">
    <property type="component" value="Chromosome"/>
</dbReference>
<organism evidence="1 2">
    <name type="scientific">Lysobacter enzymogenes</name>
    <dbReference type="NCBI Taxonomy" id="69"/>
    <lineage>
        <taxon>Bacteria</taxon>
        <taxon>Pseudomonadati</taxon>
        <taxon>Pseudomonadota</taxon>
        <taxon>Gammaproteobacteria</taxon>
        <taxon>Lysobacterales</taxon>
        <taxon>Lysobacteraceae</taxon>
        <taxon>Lysobacter</taxon>
    </lineage>
</organism>
<protein>
    <recommendedName>
        <fullName evidence="3">Immunity protein 8</fullName>
    </recommendedName>
</protein>
<reference evidence="1 2" key="1">
    <citation type="submission" date="2015-11" db="EMBL/GenBank/DDBJ databases">
        <title>Genome sequences of Lysobacter enzymogenes strain C3 and Lysobacter antibioticus ATCC 29479.</title>
        <authorList>
            <person name="Kobayashi D.Y."/>
        </authorList>
    </citation>
    <scope>NUCLEOTIDE SEQUENCE [LARGE SCALE GENOMIC DNA]</scope>
    <source>
        <strain evidence="1 2">C3</strain>
    </source>
</reference>
<evidence type="ECO:0000313" key="2">
    <source>
        <dbReference type="Proteomes" id="UP000061569"/>
    </source>
</evidence>